<gene>
    <name evidence="5" type="ORF">RM572_21065</name>
</gene>
<dbReference type="InterPro" id="IPR013780">
    <property type="entry name" value="Glyco_hydro_b"/>
</dbReference>
<reference evidence="6" key="1">
    <citation type="submission" date="2023-07" db="EMBL/GenBank/DDBJ databases">
        <title>30 novel species of actinomycetes from the DSMZ collection.</title>
        <authorList>
            <person name="Nouioui I."/>
        </authorList>
    </citation>
    <scope>NUCLEOTIDE SEQUENCE [LARGE SCALE GENOMIC DNA]</scope>
    <source>
        <strain evidence="6">DSM 42041</strain>
    </source>
</reference>
<dbReference type="InterPro" id="IPR017853">
    <property type="entry name" value="GH"/>
</dbReference>
<dbReference type="Proteomes" id="UP001183414">
    <property type="component" value="Unassembled WGS sequence"/>
</dbReference>
<dbReference type="SUPFAM" id="SSF51011">
    <property type="entry name" value="Glycosyl hydrolase domain"/>
    <property type="match status" value="1"/>
</dbReference>
<dbReference type="Gene3D" id="3.20.20.80">
    <property type="entry name" value="Glycosidases"/>
    <property type="match status" value="1"/>
</dbReference>
<sequence length="789" mass="83399">MKGRDRVRSAGVGGVVGMVRRWGPVRSALRRGGDAGGFVVGPRERARVPGEAVGAEPRPGGGLVRFERSALRVRVAAGGAVFCGWDEAAPEPSYALGGRCPEADTRAVLEPDTDGGWRVVSERLRITVSRRGAVEVGTPGGVVLRRDAAPRWWETEPGGGGRWVLHSRVSPDARFFGLGGPPVGPRLPAGAYRLWNAGVDRAGGRAASVTMPVQLVVADVGCHLVFHDATWDGEMVLRDGEEGAGSGHDRDARCEVRMSGGPLRYWVITGTPARLLRGWASLTGTPARPPVWALGYQHVLPSGASPREVREAVSAHREHGLPLHGVHLAADDGSGRGAGAATPDGARFREPGAAMREVAGELRAEGVRLAAAVRPEVWARPGGVLYEEGTALGAFVRDGGGGTVRRQGRPWASVYPDFTDSRVRKWWGGLYAGLVGEGFSGACHQGDAPASPHVLADADAARGVRHDLEGRGGAHLEAHNVYGLAMAQAGWAGLLEQGPQERPLLVSKAGWAGSQRYGGVSAGAPVTDWHGLRASLAAVLGLGLCGVPFAGPEAGAWDERDRPSPELLVRRFQLAAYLPLFRGGDRPDAGRGAGDRGPRGHGREVLAAVRAAAVRREELVPYLVTLAHLARRTGAPYVRPLWWHHCADRALRDCGDAFLLGDALLVAPVLEAGLRRRAVRLPRGCWYDTATGVRYDGGRTVVLDAPLERVPVLARAGAAVPVAVPDGGTALEVWRPPPGRTGSGLLIREPADAWARPEVERLTVSEAAGRTVVTGEDGHRVDLPVRVRG</sequence>
<evidence type="ECO:0000256" key="2">
    <source>
        <dbReference type="RuleBase" id="RU361185"/>
    </source>
</evidence>
<keyword evidence="2 5" id="KW-0378">Hydrolase</keyword>
<dbReference type="PANTHER" id="PTHR22762:SF120">
    <property type="entry name" value="HETEROGLYCAN GLUCOSIDASE 1"/>
    <property type="match status" value="1"/>
</dbReference>
<evidence type="ECO:0000313" key="6">
    <source>
        <dbReference type="Proteomes" id="UP001183414"/>
    </source>
</evidence>
<proteinExistence type="inferred from homology"/>
<comment type="similarity">
    <text evidence="1 2">Belongs to the glycosyl hydrolase 31 family.</text>
</comment>
<dbReference type="Gene3D" id="2.60.40.1760">
    <property type="entry name" value="glycosyl hydrolase (family 31)"/>
    <property type="match status" value="1"/>
</dbReference>
<name>A0ABU2NW84_9ACTN</name>
<protein>
    <submittedName>
        <fullName evidence="5">Glycoside hydrolase family 31 protein</fullName>
    </submittedName>
</protein>
<keyword evidence="6" id="KW-1185">Reference proteome</keyword>
<dbReference type="Gene3D" id="2.60.40.1180">
    <property type="entry name" value="Golgi alpha-mannosidase II"/>
    <property type="match status" value="1"/>
</dbReference>
<dbReference type="SUPFAM" id="SSF51445">
    <property type="entry name" value="(Trans)glycosidases"/>
    <property type="match status" value="1"/>
</dbReference>
<dbReference type="RefSeq" id="WP_311674927.1">
    <property type="nucleotide sequence ID" value="NZ_JAVREQ010000020.1"/>
</dbReference>
<evidence type="ECO:0000256" key="1">
    <source>
        <dbReference type="ARBA" id="ARBA00007806"/>
    </source>
</evidence>
<dbReference type="InterPro" id="IPR011013">
    <property type="entry name" value="Gal_mutarotase_sf_dom"/>
</dbReference>
<dbReference type="PANTHER" id="PTHR22762">
    <property type="entry name" value="ALPHA-GLUCOSIDASE"/>
    <property type="match status" value="1"/>
</dbReference>
<evidence type="ECO:0000259" key="3">
    <source>
        <dbReference type="Pfam" id="PF01055"/>
    </source>
</evidence>
<dbReference type="Pfam" id="PF21365">
    <property type="entry name" value="Glyco_hydro_31_3rd"/>
    <property type="match status" value="1"/>
</dbReference>
<evidence type="ECO:0000259" key="4">
    <source>
        <dbReference type="Pfam" id="PF21365"/>
    </source>
</evidence>
<accession>A0ABU2NW84</accession>
<evidence type="ECO:0000313" key="5">
    <source>
        <dbReference type="EMBL" id="MDT0381252.1"/>
    </source>
</evidence>
<comment type="caution">
    <text evidence="5">The sequence shown here is derived from an EMBL/GenBank/DDBJ whole genome shotgun (WGS) entry which is preliminary data.</text>
</comment>
<feature type="domain" description="Glycosyl hydrolase family 31 C-terminal" evidence="4">
    <location>
        <begin position="634"/>
        <end position="719"/>
    </location>
</feature>
<dbReference type="InterPro" id="IPR048395">
    <property type="entry name" value="Glyco_hydro_31_C"/>
</dbReference>
<dbReference type="GO" id="GO:0016787">
    <property type="term" value="F:hydrolase activity"/>
    <property type="evidence" value="ECO:0007669"/>
    <property type="project" value="UniProtKB-KW"/>
</dbReference>
<keyword evidence="2" id="KW-0326">Glycosidase</keyword>
<dbReference type="InterPro" id="IPR000322">
    <property type="entry name" value="Glyco_hydro_31_TIM"/>
</dbReference>
<dbReference type="SUPFAM" id="SSF74650">
    <property type="entry name" value="Galactose mutarotase-like"/>
    <property type="match status" value="1"/>
</dbReference>
<dbReference type="EMBL" id="JAVREQ010000020">
    <property type="protein sequence ID" value="MDT0381252.1"/>
    <property type="molecule type" value="Genomic_DNA"/>
</dbReference>
<feature type="domain" description="Glycoside hydrolase family 31 TIM barrel" evidence="3">
    <location>
        <begin position="286"/>
        <end position="626"/>
    </location>
</feature>
<dbReference type="Pfam" id="PF01055">
    <property type="entry name" value="Glyco_hydro_31_2nd"/>
    <property type="match status" value="1"/>
</dbReference>
<organism evidence="5 6">
    <name type="scientific">Streptomyces hazeniae</name>
    <dbReference type="NCBI Taxonomy" id="3075538"/>
    <lineage>
        <taxon>Bacteria</taxon>
        <taxon>Bacillati</taxon>
        <taxon>Actinomycetota</taxon>
        <taxon>Actinomycetes</taxon>
        <taxon>Kitasatosporales</taxon>
        <taxon>Streptomycetaceae</taxon>
        <taxon>Streptomyces</taxon>
    </lineage>
</organism>